<keyword evidence="5 6" id="KW-0325">Glycoprotein</keyword>
<organism evidence="7">
    <name type="scientific">Amblyomma aureolatum</name>
    <dbReference type="NCBI Taxonomy" id="187763"/>
    <lineage>
        <taxon>Eukaryota</taxon>
        <taxon>Metazoa</taxon>
        <taxon>Ecdysozoa</taxon>
        <taxon>Arthropoda</taxon>
        <taxon>Chelicerata</taxon>
        <taxon>Arachnida</taxon>
        <taxon>Acari</taxon>
        <taxon>Parasitiformes</taxon>
        <taxon>Ixodida</taxon>
        <taxon>Ixodoidea</taxon>
        <taxon>Ixodidae</taxon>
        <taxon>Amblyomminae</taxon>
        <taxon>Amblyomma</taxon>
    </lineage>
</organism>
<evidence type="ECO:0000256" key="5">
    <source>
        <dbReference type="ARBA" id="ARBA00023180"/>
    </source>
</evidence>
<keyword evidence="3 6" id="KW-0732">Signal</keyword>
<evidence type="ECO:0000256" key="2">
    <source>
        <dbReference type="ARBA" id="ARBA00022525"/>
    </source>
</evidence>
<dbReference type="Pfam" id="PF19429">
    <property type="entry name" value="EVA_Class_A"/>
    <property type="match status" value="1"/>
</dbReference>
<evidence type="ECO:0000256" key="3">
    <source>
        <dbReference type="ARBA" id="ARBA00022729"/>
    </source>
</evidence>
<evidence type="ECO:0000256" key="1">
    <source>
        <dbReference type="ARBA" id="ARBA00004613"/>
    </source>
</evidence>
<proteinExistence type="evidence at transcript level"/>
<keyword evidence="2 6" id="KW-0964">Secreted</keyword>
<accession>A0A1E1WWD2</accession>
<protein>
    <recommendedName>
        <fullName evidence="6">Evasin</fullName>
    </recommendedName>
</protein>
<dbReference type="GO" id="GO:0019957">
    <property type="term" value="F:C-C chemokine binding"/>
    <property type="evidence" value="ECO:0007669"/>
    <property type="project" value="InterPro"/>
</dbReference>
<evidence type="ECO:0000313" key="7">
    <source>
        <dbReference type="EMBL" id="JAT91339.1"/>
    </source>
</evidence>
<feature type="non-terminal residue" evidence="7">
    <location>
        <position position="1"/>
    </location>
</feature>
<dbReference type="AlphaFoldDB" id="A0A1E1WWD2"/>
<name>A0A1E1WWD2_9ACAR</name>
<evidence type="ECO:0000256" key="4">
    <source>
        <dbReference type="ARBA" id="ARBA00023157"/>
    </source>
</evidence>
<evidence type="ECO:0000256" key="6">
    <source>
        <dbReference type="RuleBase" id="RU369006"/>
    </source>
</evidence>
<sequence length="130" mass="14381">NSTECTNTTEDYDYDYDLDNCSCPITVLANYEQNISYSVGCSYQCQNHTCPVPDGHHCYNVTLEEKLQTNQTYHVDSCNAGVCHNGTCITNGTSPKCDGRLQIQARLLDLSVPKPHLPSAGWTPLLQCDS</sequence>
<comment type="function">
    <text evidence="6">Salivary chemokine-binding protein which binds to host chemokines.</text>
</comment>
<dbReference type="InterPro" id="IPR045797">
    <property type="entry name" value="EVA_Class_A"/>
</dbReference>
<comment type="subcellular location">
    <subcellularLocation>
        <location evidence="1 6">Secreted</location>
    </subcellularLocation>
</comment>
<dbReference type="Gene3D" id="2.30.130.100">
    <property type="match status" value="1"/>
</dbReference>
<keyword evidence="4 6" id="KW-1015">Disulfide bond</keyword>
<dbReference type="GO" id="GO:0005576">
    <property type="term" value="C:extracellular region"/>
    <property type="evidence" value="ECO:0007669"/>
    <property type="project" value="UniProtKB-SubCell"/>
</dbReference>
<dbReference type="EMBL" id="GFAC01007849">
    <property type="protein sequence ID" value="JAT91339.1"/>
    <property type="molecule type" value="mRNA"/>
</dbReference>
<reference evidence="7" key="1">
    <citation type="journal article" date="2017" name="Front. Cell. Infect. Microbiol.">
        <title>The Distinct Transcriptional Response of the Midgut of Amblyomma sculptum and Amblyomma aureolatum Ticks to Rickettsia rickettsii Correlates to Their Differences in Susceptibility to Infection.</title>
        <authorList>
            <person name="Martins L.A."/>
            <person name="Galletti M.F.B.M."/>
            <person name="Ribeiro J.M."/>
            <person name="Fujita A."/>
            <person name="Costa F.B."/>
            <person name="Labruna M.B."/>
            <person name="Daffre S."/>
            <person name="Fogaca A.C."/>
        </authorList>
    </citation>
    <scope>NUCLEOTIDE SEQUENCE</scope>
</reference>